<evidence type="ECO:0000256" key="18">
    <source>
        <dbReference type="ARBA" id="ARBA00074379"/>
    </source>
</evidence>
<evidence type="ECO:0000256" key="22">
    <source>
        <dbReference type="SAM" id="Phobius"/>
    </source>
</evidence>
<feature type="compositionally biased region" description="Polar residues" evidence="21">
    <location>
        <begin position="42"/>
        <end position="71"/>
    </location>
</feature>
<keyword evidence="11 20" id="KW-0472">Membrane</keyword>
<feature type="transmembrane region" description="Helical" evidence="22">
    <location>
        <begin position="21"/>
        <end position="38"/>
    </location>
</feature>
<keyword evidence="10" id="KW-0770">Synapse</keyword>
<comment type="function">
    <text evidence="16">Plays a role in short-term synaptic plasticity in a subset of GABAergic neurons in the brain.</text>
</comment>
<comment type="caution">
    <text evidence="20">Lacks conserved residue(s) required for the propagation of feature annotation.</text>
</comment>
<keyword evidence="6 20" id="KW-0812">Transmembrane</keyword>
<evidence type="ECO:0000256" key="2">
    <source>
        <dbReference type="ARBA" id="ARBA00004158"/>
    </source>
</evidence>
<dbReference type="GO" id="GO:0031902">
    <property type="term" value="C:late endosome membrane"/>
    <property type="evidence" value="ECO:0007669"/>
    <property type="project" value="TreeGrafter"/>
</dbReference>
<evidence type="ECO:0000256" key="14">
    <source>
        <dbReference type="ARBA" id="ARBA00023329"/>
    </source>
</evidence>
<dbReference type="EMBL" id="JAIZAY010000003">
    <property type="protein sequence ID" value="KAJ8045535.1"/>
    <property type="molecule type" value="Genomic_DNA"/>
</dbReference>
<evidence type="ECO:0000313" key="24">
    <source>
        <dbReference type="EMBL" id="KAJ8045535.1"/>
    </source>
</evidence>
<evidence type="ECO:0000256" key="21">
    <source>
        <dbReference type="SAM" id="MobiDB-lite"/>
    </source>
</evidence>
<dbReference type="InterPro" id="IPR048528">
    <property type="entry name" value="Lamp2-like_luminal"/>
</dbReference>
<feature type="domain" description="Lysosome-associated membrane glycoprotein 2-like luminal" evidence="23">
    <location>
        <begin position="127"/>
        <end position="288"/>
    </location>
</feature>
<gene>
    <name evidence="24" type="ORF">HOLleu_08563</name>
</gene>
<name>A0A9Q1CIH4_HOLLE</name>
<comment type="subcellular location">
    <subcellularLocation>
        <location evidence="4">Cell projection</location>
        <location evidence="4">Dendrite</location>
    </subcellularLocation>
    <subcellularLocation>
        <location evidence="17">Cell projection</location>
        <location evidence="17">Growth cone membrane</location>
        <topology evidence="17">Single-pass type I membrane protein</topology>
    </subcellularLocation>
    <subcellularLocation>
        <location evidence="15">Cytoplasmic vesicle</location>
        <location evidence="15">Secretory vesicle</location>
        <location evidence="15">Synaptic vesicle membrane</location>
        <topology evidence="15">Single-pass type I membrane protein</topology>
    </subcellularLocation>
    <subcellularLocation>
        <location evidence="2">Early endosome membrane</location>
        <topology evidence="2">Single-pass type I membrane protein</topology>
    </subcellularLocation>
    <subcellularLocation>
        <location evidence="1">Endoplasmic reticulum-Golgi intermediate compartment membrane</location>
        <topology evidence="1">Single-pass type I membrane protein</topology>
    </subcellularLocation>
    <subcellularLocation>
        <location evidence="20">Membrane</location>
        <topology evidence="20">Single-pass type I membrane protein</topology>
    </subcellularLocation>
    <subcellularLocation>
        <location evidence="3">Recycling endosome</location>
    </subcellularLocation>
</comment>
<keyword evidence="13" id="KW-0966">Cell projection</keyword>
<protein>
    <recommendedName>
        <fullName evidence="18">Lysosome-associated membrane glycoprotein 5</fullName>
    </recommendedName>
    <alternativeName>
        <fullName evidence="19">Lysosome-associated membrane protein 5</fullName>
    </alternativeName>
</protein>
<reference evidence="24" key="1">
    <citation type="submission" date="2021-10" db="EMBL/GenBank/DDBJ databases">
        <title>Tropical sea cucumber genome reveals ecological adaptation and Cuvierian tubules defense mechanism.</title>
        <authorList>
            <person name="Chen T."/>
        </authorList>
    </citation>
    <scope>NUCLEOTIDE SEQUENCE</scope>
    <source>
        <strain evidence="24">Nanhai2018</strain>
        <tissue evidence="24">Muscle</tissue>
    </source>
</reference>
<feature type="region of interest" description="Disordered" evidence="21">
    <location>
        <begin position="42"/>
        <end position="94"/>
    </location>
</feature>
<dbReference type="GO" id="GO:0005765">
    <property type="term" value="C:lysosomal membrane"/>
    <property type="evidence" value="ECO:0007669"/>
    <property type="project" value="TreeGrafter"/>
</dbReference>
<proteinExistence type="inferred from homology"/>
<organism evidence="24 25">
    <name type="scientific">Holothuria leucospilota</name>
    <name type="common">Black long sea cucumber</name>
    <name type="synonym">Mertensiothuria leucospilota</name>
    <dbReference type="NCBI Taxonomy" id="206669"/>
    <lineage>
        <taxon>Eukaryota</taxon>
        <taxon>Metazoa</taxon>
        <taxon>Echinodermata</taxon>
        <taxon>Eleutherozoa</taxon>
        <taxon>Echinozoa</taxon>
        <taxon>Holothuroidea</taxon>
        <taxon>Aspidochirotacea</taxon>
        <taxon>Aspidochirotida</taxon>
        <taxon>Holothuriidae</taxon>
        <taxon>Holothuria</taxon>
    </lineage>
</organism>
<evidence type="ECO:0000256" key="17">
    <source>
        <dbReference type="ARBA" id="ARBA00060492"/>
    </source>
</evidence>
<evidence type="ECO:0000256" key="9">
    <source>
        <dbReference type="ARBA" id="ARBA00022989"/>
    </source>
</evidence>
<feature type="compositionally biased region" description="Polar residues" evidence="21">
    <location>
        <begin position="85"/>
        <end position="94"/>
    </location>
</feature>
<evidence type="ECO:0000256" key="1">
    <source>
        <dbReference type="ARBA" id="ARBA00004151"/>
    </source>
</evidence>
<evidence type="ECO:0000256" key="3">
    <source>
        <dbReference type="ARBA" id="ARBA00004172"/>
    </source>
</evidence>
<evidence type="ECO:0000313" key="25">
    <source>
        <dbReference type="Proteomes" id="UP001152320"/>
    </source>
</evidence>
<evidence type="ECO:0000256" key="16">
    <source>
        <dbReference type="ARBA" id="ARBA00053950"/>
    </source>
</evidence>
<accession>A0A9Q1CIH4</accession>
<feature type="transmembrane region" description="Helical" evidence="22">
    <location>
        <begin position="310"/>
        <end position="331"/>
    </location>
</feature>
<keyword evidence="14" id="KW-0968">Cytoplasmic vesicle</keyword>
<evidence type="ECO:0000256" key="7">
    <source>
        <dbReference type="ARBA" id="ARBA00022729"/>
    </source>
</evidence>
<dbReference type="GO" id="GO:0005886">
    <property type="term" value="C:plasma membrane"/>
    <property type="evidence" value="ECO:0007669"/>
    <property type="project" value="UniProtKB-SubCell"/>
</dbReference>
<keyword evidence="12" id="KW-0325">Glycoprotein</keyword>
<evidence type="ECO:0000256" key="11">
    <source>
        <dbReference type="ARBA" id="ARBA00023136"/>
    </source>
</evidence>
<keyword evidence="25" id="KW-1185">Reference proteome</keyword>
<dbReference type="OrthoDB" id="6248302at2759"/>
<evidence type="ECO:0000256" key="15">
    <source>
        <dbReference type="ARBA" id="ARBA00029428"/>
    </source>
</evidence>
<evidence type="ECO:0000256" key="8">
    <source>
        <dbReference type="ARBA" id="ARBA00022753"/>
    </source>
</evidence>
<comment type="caution">
    <text evidence="24">The sequence shown here is derived from an EMBL/GenBank/DDBJ whole genome shotgun (WGS) entry which is preliminary data.</text>
</comment>
<evidence type="ECO:0000256" key="6">
    <source>
        <dbReference type="ARBA" id="ARBA00022692"/>
    </source>
</evidence>
<dbReference type="PANTHER" id="PTHR11506">
    <property type="entry name" value="LYSOSOME-ASSOCIATED MEMBRANE GLYCOPROTEIN"/>
    <property type="match status" value="1"/>
</dbReference>
<keyword evidence="9 22" id="KW-1133">Transmembrane helix</keyword>
<dbReference type="Proteomes" id="UP001152320">
    <property type="component" value="Chromosome 3"/>
</dbReference>
<keyword evidence="7" id="KW-0732">Signal</keyword>
<evidence type="ECO:0000256" key="5">
    <source>
        <dbReference type="ARBA" id="ARBA00009644"/>
    </source>
</evidence>
<evidence type="ECO:0000256" key="13">
    <source>
        <dbReference type="ARBA" id="ARBA00023273"/>
    </source>
</evidence>
<evidence type="ECO:0000256" key="12">
    <source>
        <dbReference type="ARBA" id="ARBA00023180"/>
    </source>
</evidence>
<comment type="similarity">
    <text evidence="5 20">Belongs to the LAMP family.</text>
</comment>
<evidence type="ECO:0000256" key="19">
    <source>
        <dbReference type="ARBA" id="ARBA00076257"/>
    </source>
</evidence>
<dbReference type="PANTHER" id="PTHR11506:SF35">
    <property type="entry name" value="LYSOSOME-ASSOCIATED MEMBRANE GLYCOPROTEIN 5"/>
    <property type="match status" value="1"/>
</dbReference>
<evidence type="ECO:0000256" key="10">
    <source>
        <dbReference type="ARBA" id="ARBA00023018"/>
    </source>
</evidence>
<dbReference type="GO" id="GO:0072594">
    <property type="term" value="P:establishment of protein localization to organelle"/>
    <property type="evidence" value="ECO:0007669"/>
    <property type="project" value="TreeGrafter"/>
</dbReference>
<sequence length="348" mass="38807">MLKRCERLQNCLNKMARLDCIYAQIWLVLFYLTVAISTDPSSNPVQYDSASSPPLKPPSQSNATSSGPSQLSEKDSTTHPYDQPVETSTVGLSDTSFETSKIKPTTIEETSEKKLIKLEAASPIGQRGEFSLTNEEGEICLKALFEIIFKIYYKSKTADENQVSIPLSAKANADGQCGSDKEDAILILQWDEDRYTLKFTFKKNPKERRWVCERIQLTYDKQNNPDFAGAVNPGICVVHTDEGDTFFGTKLGMSRSCKTEDDKTLISDDKKNKVVMEITRLHLQPFDIVNGTFGEESPCPSDLKKKNNTASLVVGLLLAMFILIVISGYAVGRKMGYITERPGYSTME</sequence>
<evidence type="ECO:0000256" key="4">
    <source>
        <dbReference type="ARBA" id="ARBA00004279"/>
    </source>
</evidence>
<dbReference type="Gene3D" id="2.40.160.110">
    <property type="match status" value="1"/>
</dbReference>
<dbReference type="Pfam" id="PF01299">
    <property type="entry name" value="Lamp2-like_luminal"/>
    <property type="match status" value="1"/>
</dbReference>
<dbReference type="InterPro" id="IPR002000">
    <property type="entry name" value="Lysosome-assoc_membr_glycop"/>
</dbReference>
<evidence type="ECO:0000259" key="23">
    <source>
        <dbReference type="Pfam" id="PF01299"/>
    </source>
</evidence>
<dbReference type="AlphaFoldDB" id="A0A9Q1CIH4"/>
<evidence type="ECO:0000256" key="20">
    <source>
        <dbReference type="PROSITE-ProRule" id="PRU00740"/>
    </source>
</evidence>
<dbReference type="PROSITE" id="PS51407">
    <property type="entry name" value="LAMP_3"/>
    <property type="match status" value="1"/>
</dbReference>
<keyword evidence="8" id="KW-0967">Endosome</keyword>